<dbReference type="Pfam" id="PF12730">
    <property type="entry name" value="ABC2_membrane_4"/>
    <property type="match status" value="1"/>
</dbReference>
<feature type="transmembrane region" description="Helical" evidence="1">
    <location>
        <begin position="104"/>
        <end position="130"/>
    </location>
</feature>
<keyword evidence="1" id="KW-0812">Transmembrane</keyword>
<organism evidence="2 3">
    <name type="scientific">Paenibacillus roseus</name>
    <dbReference type="NCBI Taxonomy" id="2798579"/>
    <lineage>
        <taxon>Bacteria</taxon>
        <taxon>Bacillati</taxon>
        <taxon>Bacillota</taxon>
        <taxon>Bacilli</taxon>
        <taxon>Bacillales</taxon>
        <taxon>Paenibacillaceae</taxon>
        <taxon>Paenibacillus</taxon>
    </lineage>
</organism>
<accession>A0A934MNV9</accession>
<comment type="caution">
    <text evidence="2">The sequence shown here is derived from an EMBL/GenBank/DDBJ whole genome shotgun (WGS) entry which is preliminary data.</text>
</comment>
<feature type="transmembrane region" description="Helical" evidence="1">
    <location>
        <begin position="62"/>
        <end position="83"/>
    </location>
</feature>
<feature type="transmembrane region" description="Helical" evidence="1">
    <location>
        <begin position="181"/>
        <end position="201"/>
    </location>
</feature>
<feature type="transmembrane region" description="Helical" evidence="1">
    <location>
        <begin position="235"/>
        <end position="257"/>
    </location>
</feature>
<proteinExistence type="predicted"/>
<dbReference type="PANTHER" id="PTHR37305:SF1">
    <property type="entry name" value="MEMBRANE PROTEIN"/>
    <property type="match status" value="1"/>
</dbReference>
<dbReference type="RefSeq" id="WP_199017746.1">
    <property type="nucleotide sequence ID" value="NZ_JAELUP010000005.1"/>
</dbReference>
<keyword evidence="1" id="KW-0472">Membrane</keyword>
<keyword evidence="3" id="KW-1185">Reference proteome</keyword>
<gene>
    <name evidence="2" type="ORF">JFN88_02715</name>
</gene>
<feature type="transmembrane region" description="Helical" evidence="1">
    <location>
        <begin position="150"/>
        <end position="174"/>
    </location>
</feature>
<feature type="transmembrane region" description="Helical" evidence="1">
    <location>
        <begin position="21"/>
        <end position="42"/>
    </location>
</feature>
<dbReference type="PANTHER" id="PTHR37305">
    <property type="entry name" value="INTEGRAL MEMBRANE PROTEIN-RELATED"/>
    <property type="match status" value="1"/>
</dbReference>
<dbReference type="EMBL" id="JAELUP010000005">
    <property type="protein sequence ID" value="MBJ6360233.1"/>
    <property type="molecule type" value="Genomic_DNA"/>
</dbReference>
<dbReference type="Proteomes" id="UP000640274">
    <property type="component" value="Unassembled WGS sequence"/>
</dbReference>
<sequence length="264" mass="30164">MFDFVQLVRNENMKIYRRTRTWIMFGMLLVLTLAISIAAYAFPDGNLPSMWMAFQINTMLGVNLITIFAVIIAAETVAGEFSTGTIKLLLIRPWTRSKILLSKYISLVLFAFLFVLLLLVWNFVLNWLLFGSDTEARMGVDQLPALNFFLQYHGYEFISMIMVVTLSFLVSTVFRSGSFAIGLSIFLLFGGQLLTGILSLMDYPWVKYVLFLNLRLSDYLSGGNMFGRGEHDLTLGFSLSVLAVYYVIFILITWYIFKKRDVAT</sequence>
<evidence type="ECO:0000313" key="3">
    <source>
        <dbReference type="Proteomes" id="UP000640274"/>
    </source>
</evidence>
<dbReference type="AlphaFoldDB" id="A0A934MNV9"/>
<evidence type="ECO:0000313" key="2">
    <source>
        <dbReference type="EMBL" id="MBJ6360233.1"/>
    </source>
</evidence>
<keyword evidence="1" id="KW-1133">Transmembrane helix</keyword>
<protein>
    <submittedName>
        <fullName evidence="2">ABC transporter permease</fullName>
    </submittedName>
</protein>
<evidence type="ECO:0000256" key="1">
    <source>
        <dbReference type="SAM" id="Phobius"/>
    </source>
</evidence>
<reference evidence="2" key="1">
    <citation type="submission" date="2020-12" db="EMBL/GenBank/DDBJ databases">
        <authorList>
            <person name="Huq M.A."/>
        </authorList>
    </citation>
    <scope>NUCLEOTIDE SEQUENCE</scope>
    <source>
        <strain evidence="2">MAHUQ-46</strain>
    </source>
</reference>
<name>A0A934MNV9_9BACL</name>